<dbReference type="eggNOG" id="ENOG502R12T">
    <property type="taxonomic scope" value="Eukaryota"/>
</dbReference>
<dbReference type="AlphaFoldDB" id="G0NY43"/>
<evidence type="ECO:0000313" key="2">
    <source>
        <dbReference type="EMBL" id="EGT39925.1"/>
    </source>
</evidence>
<dbReference type="OMA" id="HLAYFSY"/>
<dbReference type="InParanoid" id="G0NY43"/>
<keyword evidence="1" id="KW-1133">Transmembrane helix</keyword>
<dbReference type="OrthoDB" id="5811923at2759"/>
<sequence>MAVSVDENAQHSEIRTAVTGPGALSDAELRTAVNSTLRSRGKGAGAANTMSTRTAISNTTTTIGGVSYEKMVSAFTAVTISNVLLAISLYVEFAVSVFHLAYFSYRQPATSKDLIKTAYHLLKVSYDAKLLTATEILCVTRNTIIQPMARQNQHFYSEENQRTAQLQTMRTSTAVSR</sequence>
<keyword evidence="1" id="KW-0812">Transmembrane</keyword>
<evidence type="ECO:0000256" key="1">
    <source>
        <dbReference type="SAM" id="Phobius"/>
    </source>
</evidence>
<feature type="transmembrane region" description="Helical" evidence="1">
    <location>
        <begin position="74"/>
        <end position="102"/>
    </location>
</feature>
<dbReference type="Proteomes" id="UP000008068">
    <property type="component" value="Unassembled WGS sequence"/>
</dbReference>
<organism evidence="3">
    <name type="scientific">Caenorhabditis brenneri</name>
    <name type="common">Nematode worm</name>
    <dbReference type="NCBI Taxonomy" id="135651"/>
    <lineage>
        <taxon>Eukaryota</taxon>
        <taxon>Metazoa</taxon>
        <taxon>Ecdysozoa</taxon>
        <taxon>Nematoda</taxon>
        <taxon>Chromadorea</taxon>
        <taxon>Rhabditida</taxon>
        <taxon>Rhabditina</taxon>
        <taxon>Rhabditomorpha</taxon>
        <taxon>Rhabditoidea</taxon>
        <taxon>Rhabditidae</taxon>
        <taxon>Peloderinae</taxon>
        <taxon>Caenorhabditis</taxon>
    </lineage>
</organism>
<dbReference type="STRING" id="135651.G0NY43"/>
<evidence type="ECO:0000313" key="3">
    <source>
        <dbReference type="Proteomes" id="UP000008068"/>
    </source>
</evidence>
<keyword evidence="1" id="KW-0472">Membrane</keyword>
<keyword evidence="3" id="KW-1185">Reference proteome</keyword>
<proteinExistence type="predicted"/>
<gene>
    <name evidence="2" type="ORF">CAEBREN_12171</name>
</gene>
<protein>
    <submittedName>
        <fullName evidence="2">Uncharacterized protein</fullName>
    </submittedName>
</protein>
<reference evidence="3" key="1">
    <citation type="submission" date="2011-07" db="EMBL/GenBank/DDBJ databases">
        <authorList>
            <consortium name="Caenorhabditis brenneri Sequencing and Analysis Consortium"/>
            <person name="Wilson R.K."/>
        </authorList>
    </citation>
    <scope>NUCLEOTIDE SEQUENCE [LARGE SCALE GENOMIC DNA]</scope>
    <source>
        <strain evidence="3">PB2801</strain>
    </source>
</reference>
<name>G0NY43_CAEBE</name>
<dbReference type="FunCoup" id="G0NY43">
    <property type="interactions" value="1902"/>
</dbReference>
<accession>G0NY43</accession>
<dbReference type="HOGENOM" id="CLU_1556683_0_0_1"/>
<dbReference type="EMBL" id="GL379976">
    <property type="protein sequence ID" value="EGT39925.1"/>
    <property type="molecule type" value="Genomic_DNA"/>
</dbReference>